<evidence type="ECO:0000313" key="4">
    <source>
        <dbReference type="Proteomes" id="UP000309992"/>
    </source>
</evidence>
<accession>A0ABY2RZB2</accession>
<proteinExistence type="predicted"/>
<dbReference type="GO" id="GO:0008168">
    <property type="term" value="F:methyltransferase activity"/>
    <property type="evidence" value="ECO:0007669"/>
    <property type="project" value="UniProtKB-KW"/>
</dbReference>
<evidence type="ECO:0000313" key="3">
    <source>
        <dbReference type="EMBL" id="TKG66270.1"/>
    </source>
</evidence>
<keyword evidence="3" id="KW-0489">Methyltransferase</keyword>
<protein>
    <submittedName>
        <fullName evidence="3">Methyltransferase</fullName>
    </submittedName>
</protein>
<dbReference type="SUPFAM" id="SSF53335">
    <property type="entry name" value="S-adenosyl-L-methionine-dependent methyltransferases"/>
    <property type="match status" value="1"/>
</dbReference>
<dbReference type="EMBL" id="SWMS01000016">
    <property type="protein sequence ID" value="TKG66270.1"/>
    <property type="molecule type" value="Genomic_DNA"/>
</dbReference>
<gene>
    <name evidence="3" type="ORF">FCN18_25910</name>
</gene>
<keyword evidence="4" id="KW-1185">Reference proteome</keyword>
<dbReference type="InterPro" id="IPR007848">
    <property type="entry name" value="Small_mtfrase_dom"/>
</dbReference>
<sequence>MTATPAPCHGGRLPHLRAELAAVRYNEAAIRDRLAVPATSPLPPAGHALGLARIALGQQDTQGALIRLLLLGQPIRLSDTPQLAAELVDTLTNTRLVEHAGDVLHPLVRLTPFHDLLLAADLHNEDSAEVKPDAVESPHRPTETLARLIPRETVGRSLDIGTGSGVHALQLARHSDTVLGVDVSPRATAFAQFNAALNEITNTRFDIADVVSGIDDDEPFNLIVSNPPYLVSPERSVVYRDGPPESAHVGTRVLSEAPARLTHDGLLVCLTSWGISNPGDPAREIRSIARRTGCNAVVFVYAVRSGPDDALRWNVHRREPDQIHQAARRWLDFYREQGIGELAYGVVVFTPARERQPWFRTEQVTLQGQEFDRGQLRDITSALDRTHRGRIPEDLTPHPDHEIESVGKIGTDGTPTVREQLLCSTRGMRFAVECGPRLLNAIATGTAPTTSEPTTEVIVTMRRRLYELGLLIGGADD</sequence>
<dbReference type="InterPro" id="IPR029063">
    <property type="entry name" value="SAM-dependent_MTases_sf"/>
</dbReference>
<dbReference type="PANTHER" id="PTHR18895:SF74">
    <property type="entry name" value="MTRF1L RELEASE FACTOR GLUTAMINE METHYLTRANSFERASE"/>
    <property type="match status" value="1"/>
</dbReference>
<dbReference type="RefSeq" id="WP_137096331.1">
    <property type="nucleotide sequence ID" value="NZ_SWMS01000016.1"/>
</dbReference>
<keyword evidence="3" id="KW-0808">Transferase</keyword>
<dbReference type="PROSITE" id="PS00092">
    <property type="entry name" value="N6_MTASE"/>
    <property type="match status" value="1"/>
</dbReference>
<evidence type="ECO:0000256" key="1">
    <source>
        <dbReference type="SAM" id="MobiDB-lite"/>
    </source>
</evidence>
<dbReference type="Gene3D" id="3.40.50.150">
    <property type="entry name" value="Vaccinia Virus protein VP39"/>
    <property type="match status" value="1"/>
</dbReference>
<feature type="compositionally biased region" description="Basic and acidic residues" evidence="1">
    <location>
        <begin position="389"/>
        <end position="405"/>
    </location>
</feature>
<dbReference type="PANTHER" id="PTHR18895">
    <property type="entry name" value="HEMK METHYLTRANSFERASE"/>
    <property type="match status" value="1"/>
</dbReference>
<dbReference type="InterPro" id="IPR002052">
    <property type="entry name" value="DNA_methylase_N6_adenine_CS"/>
</dbReference>
<dbReference type="GO" id="GO:0032259">
    <property type="term" value="P:methylation"/>
    <property type="evidence" value="ECO:0007669"/>
    <property type="project" value="UniProtKB-KW"/>
</dbReference>
<dbReference type="Pfam" id="PF05175">
    <property type="entry name" value="MTS"/>
    <property type="match status" value="1"/>
</dbReference>
<feature type="domain" description="Methyltransferase small" evidence="2">
    <location>
        <begin position="142"/>
        <end position="268"/>
    </location>
</feature>
<dbReference type="CDD" id="cd02440">
    <property type="entry name" value="AdoMet_MTases"/>
    <property type="match status" value="1"/>
</dbReference>
<feature type="region of interest" description="Disordered" evidence="1">
    <location>
        <begin position="389"/>
        <end position="411"/>
    </location>
</feature>
<name>A0ABY2RZB2_9PSEU</name>
<reference evidence="3 4" key="1">
    <citation type="journal article" date="2015" name="Antonie Van Leeuwenhoek">
        <title>Prauserella endophytica sp. nov., an endophytic actinobacterium isolated from Tamarix taklamakanensis.</title>
        <authorList>
            <person name="Liu J.M."/>
            <person name="Habden X."/>
            <person name="Guo L."/>
            <person name="Tuo L."/>
            <person name="Jiang Z.K."/>
            <person name="Liu S.W."/>
            <person name="Liu X.F."/>
            <person name="Chen L."/>
            <person name="Li R.F."/>
            <person name="Zhang Y.Q."/>
            <person name="Sun C.H."/>
        </authorList>
    </citation>
    <scope>NUCLEOTIDE SEQUENCE [LARGE SCALE GENOMIC DNA]</scope>
    <source>
        <strain evidence="3 4">CGMCC 4.7182</strain>
    </source>
</reference>
<evidence type="ECO:0000259" key="2">
    <source>
        <dbReference type="Pfam" id="PF05175"/>
    </source>
</evidence>
<comment type="caution">
    <text evidence="3">The sequence shown here is derived from an EMBL/GenBank/DDBJ whole genome shotgun (WGS) entry which is preliminary data.</text>
</comment>
<dbReference type="Proteomes" id="UP000309992">
    <property type="component" value="Unassembled WGS sequence"/>
</dbReference>
<organism evidence="3 4">
    <name type="scientific">Prauserella endophytica</name>
    <dbReference type="NCBI Taxonomy" id="1592324"/>
    <lineage>
        <taxon>Bacteria</taxon>
        <taxon>Bacillati</taxon>
        <taxon>Actinomycetota</taxon>
        <taxon>Actinomycetes</taxon>
        <taxon>Pseudonocardiales</taxon>
        <taxon>Pseudonocardiaceae</taxon>
        <taxon>Prauserella</taxon>
        <taxon>Prauserella coralliicola group</taxon>
    </lineage>
</organism>
<dbReference type="InterPro" id="IPR050320">
    <property type="entry name" value="N5-glutamine_MTase"/>
</dbReference>